<accession>A0A0E9TLD9</accession>
<organism evidence="1">
    <name type="scientific">Anguilla anguilla</name>
    <name type="common">European freshwater eel</name>
    <name type="synonym">Muraena anguilla</name>
    <dbReference type="NCBI Taxonomy" id="7936"/>
    <lineage>
        <taxon>Eukaryota</taxon>
        <taxon>Metazoa</taxon>
        <taxon>Chordata</taxon>
        <taxon>Craniata</taxon>
        <taxon>Vertebrata</taxon>
        <taxon>Euteleostomi</taxon>
        <taxon>Actinopterygii</taxon>
        <taxon>Neopterygii</taxon>
        <taxon>Teleostei</taxon>
        <taxon>Anguilliformes</taxon>
        <taxon>Anguillidae</taxon>
        <taxon>Anguilla</taxon>
    </lineage>
</organism>
<dbReference type="AlphaFoldDB" id="A0A0E9TLD9"/>
<protein>
    <submittedName>
        <fullName evidence="1">Uncharacterized protein</fullName>
    </submittedName>
</protein>
<reference evidence="1" key="1">
    <citation type="submission" date="2014-11" db="EMBL/GenBank/DDBJ databases">
        <authorList>
            <person name="Amaro Gonzalez C."/>
        </authorList>
    </citation>
    <scope>NUCLEOTIDE SEQUENCE</scope>
</reference>
<evidence type="ECO:0000313" key="1">
    <source>
        <dbReference type="EMBL" id="JAH53680.1"/>
    </source>
</evidence>
<proteinExistence type="predicted"/>
<reference evidence="1" key="2">
    <citation type="journal article" date="2015" name="Fish Shellfish Immunol.">
        <title>Early steps in the European eel (Anguilla anguilla)-Vibrio vulnificus interaction in the gills: Role of the RtxA13 toxin.</title>
        <authorList>
            <person name="Callol A."/>
            <person name="Pajuelo D."/>
            <person name="Ebbesson L."/>
            <person name="Teles M."/>
            <person name="MacKenzie S."/>
            <person name="Amaro C."/>
        </authorList>
    </citation>
    <scope>NUCLEOTIDE SEQUENCE</scope>
</reference>
<dbReference type="EMBL" id="GBXM01054897">
    <property type="protein sequence ID" value="JAH53680.1"/>
    <property type="molecule type" value="Transcribed_RNA"/>
</dbReference>
<name>A0A0E9TLD9_ANGAN</name>
<sequence>MILFQLSPLLRYECQHYLRSGE</sequence>